<dbReference type="Pfam" id="PF14420">
    <property type="entry name" value="Clr5"/>
    <property type="match status" value="1"/>
</dbReference>
<dbReference type="SMART" id="SM00028">
    <property type="entry name" value="TPR"/>
    <property type="match status" value="3"/>
</dbReference>
<dbReference type="InterPro" id="IPR025676">
    <property type="entry name" value="Clr5_dom"/>
</dbReference>
<dbReference type="Proteomes" id="UP000297452">
    <property type="component" value="Unassembled WGS sequence"/>
</dbReference>
<reference evidence="2 3" key="1">
    <citation type="submission" date="2017-12" db="EMBL/GenBank/DDBJ databases">
        <title>Comparative genomics of Botrytis spp.</title>
        <authorList>
            <person name="Valero-Jimenez C.A."/>
            <person name="Tapia P."/>
            <person name="Veloso J."/>
            <person name="Silva-Moreno E."/>
            <person name="Staats M."/>
            <person name="Valdes J.H."/>
            <person name="Van Kan J.A.L."/>
        </authorList>
    </citation>
    <scope>NUCLEOTIDE SEQUENCE [LARGE SCALE GENOMIC DNA]</scope>
    <source>
        <strain evidence="2 3">MUCL2120</strain>
    </source>
</reference>
<evidence type="ECO:0000259" key="1">
    <source>
        <dbReference type="Pfam" id="PF14420"/>
    </source>
</evidence>
<dbReference type="AlphaFoldDB" id="A0A4Z1IW45"/>
<dbReference type="SUPFAM" id="SSF48452">
    <property type="entry name" value="TPR-like"/>
    <property type="match status" value="1"/>
</dbReference>
<dbReference type="EMBL" id="PQXJ01000083">
    <property type="protein sequence ID" value="TGO64934.1"/>
    <property type="molecule type" value="Genomic_DNA"/>
</dbReference>
<gene>
    <name evidence="2" type="ORF">BOTNAR_0083g00170</name>
</gene>
<dbReference type="Gene3D" id="1.25.40.10">
    <property type="entry name" value="Tetratricopeptide repeat domain"/>
    <property type="match status" value="1"/>
</dbReference>
<organism evidence="2 3">
    <name type="scientific">Botryotinia narcissicola</name>
    <dbReference type="NCBI Taxonomy" id="278944"/>
    <lineage>
        <taxon>Eukaryota</taxon>
        <taxon>Fungi</taxon>
        <taxon>Dikarya</taxon>
        <taxon>Ascomycota</taxon>
        <taxon>Pezizomycotina</taxon>
        <taxon>Leotiomycetes</taxon>
        <taxon>Helotiales</taxon>
        <taxon>Sclerotiniaceae</taxon>
        <taxon>Botryotinia</taxon>
    </lineage>
</organism>
<name>A0A4Z1IW45_9HELO</name>
<accession>A0A4Z1IW45</accession>
<feature type="domain" description="Clr5" evidence="1">
    <location>
        <begin position="31"/>
        <end position="83"/>
    </location>
</feature>
<dbReference type="InterPro" id="IPR011990">
    <property type="entry name" value="TPR-like_helical_dom_sf"/>
</dbReference>
<evidence type="ECO:0000313" key="3">
    <source>
        <dbReference type="Proteomes" id="UP000297452"/>
    </source>
</evidence>
<proteinExistence type="predicted"/>
<dbReference type="PANTHER" id="PTHR38788:SF3">
    <property type="entry name" value="CLR5 DOMAIN-CONTAINING PROTEIN"/>
    <property type="match status" value="1"/>
</dbReference>
<dbReference type="PANTHER" id="PTHR38788">
    <property type="entry name" value="CLR5 DOMAIN-CONTAINING PROTEIN"/>
    <property type="match status" value="1"/>
</dbReference>
<dbReference type="OrthoDB" id="539213at2759"/>
<protein>
    <recommendedName>
        <fullName evidence="1">Clr5 domain-containing protein</fullName>
    </recommendedName>
</protein>
<dbReference type="InterPro" id="IPR019734">
    <property type="entry name" value="TPR_rpt"/>
</dbReference>
<evidence type="ECO:0000313" key="2">
    <source>
        <dbReference type="EMBL" id="TGO64934.1"/>
    </source>
</evidence>
<sequence>MSDKTFTVNHILMDVEAQSSLSTGSQKVLSREEWLKFKPIIQQLYIDENQTYPTVASELARRFDFYPTKRQFTRKIEEWGLKKNFSKAERKLLLQNNKSSGTAQFTIGNKRISDTKRIRRLKKRYAHENPCSQVQGVPSYQNTNVPPKSDGPYCSLDEQLLISDHVDEIASAHIASTALDVTEEDGALGLEQLPLGGDNDFHGSLGLTRLLQRLEIEASMPPLNLDDEVVNTKQTISGNELRNNVESHGTTNRQLSTFSSGVKYAYIPNVVLDLFPTSQSTRGNGCEMSIASLTRPLVDIWNKDVKEWKLKLQKFRKTLPDHNPAIILNLEHLIHLFEQQGMDSLHLWRQLLAARLRESCSNNHKIMEVFLEIVMLLLSKGKFPDATYLSRSLRKAIQQAQLSSEHPFHIRLSYLEAYVLYIDRQFAEAESIIRPVIQNLLNNQNLDRSHKMTSDALILLAFLIEKKDGYLYSEIEKLLGYNIHQVGKHGQSLGGIYFENMGQLVYILLEGQKIEEAHSLCVYMMECVESALGKRHYWYSNYQEQLGLILLKKGLISESINVFRNILLEEDDGYLRSRAYHNIGQVLSECGNLREAIVMYKSCLLLEVQEKDWGDLRSLEVICRNLGICYEELTQFQDALFLYENFLGKIKDTAGDKSPLIKEVEDWISEVQEQMKESSVSAEDDGSVNTDPSCEVQMGRVNDELGYGQFVEGIVDDVSLREIFEIEDRGLDEKIADISKQISSMKLF</sequence>
<comment type="caution">
    <text evidence="2">The sequence shown here is derived from an EMBL/GenBank/DDBJ whole genome shotgun (WGS) entry which is preliminary data.</text>
</comment>
<dbReference type="STRING" id="278944.A0A4Z1IW45"/>
<keyword evidence="3" id="KW-1185">Reference proteome</keyword>